<dbReference type="SMART" id="SM00448">
    <property type="entry name" value="REC"/>
    <property type="match status" value="1"/>
</dbReference>
<feature type="modified residue" description="4-aspartylphosphate" evidence="1">
    <location>
        <position position="71"/>
    </location>
</feature>
<dbReference type="GO" id="GO:0000160">
    <property type="term" value="P:phosphorelay signal transduction system"/>
    <property type="evidence" value="ECO:0007669"/>
    <property type="project" value="InterPro"/>
</dbReference>
<reference evidence="3 4" key="1">
    <citation type="submission" date="2018-01" db="EMBL/GenBank/DDBJ databases">
        <title>Whole genome analyses suggest that Burkholderia sensu lato contains two further novel genera in the rhizoxinica-symbiotica group Mycetohabitans gen. nov., and Trinickia gen. nov.: implications for the evolution of diazotrophy and nodulation in the Burkholderiaceae.</title>
        <authorList>
            <person name="Estrada-de los Santos P."/>
            <person name="Palmer M."/>
            <person name="Chavez-Ramirez B."/>
            <person name="Beukes C."/>
            <person name="Steenkamp E.T."/>
            <person name="Hirsch A.M."/>
            <person name="Manyaka P."/>
            <person name="Maluk M."/>
            <person name="Lafos M."/>
            <person name="Crook M."/>
            <person name="Gross E."/>
            <person name="Simon M.F."/>
            <person name="Bueno dos Reis Junior F."/>
            <person name="Poole P.S."/>
            <person name="Venter S.N."/>
            <person name="James E.K."/>
        </authorList>
    </citation>
    <scope>NUCLEOTIDE SEQUENCE [LARGE SCALE GENOMIC DNA]</scope>
    <source>
        <strain evidence="3 4">GIMN1.004</strain>
    </source>
</reference>
<name>A0A2N7VMH2_9BURK</name>
<dbReference type="InterPro" id="IPR001789">
    <property type="entry name" value="Sig_transdc_resp-reg_receiver"/>
</dbReference>
<dbReference type="CDD" id="cd17557">
    <property type="entry name" value="REC_Rcp-like"/>
    <property type="match status" value="1"/>
</dbReference>
<accession>A0A2N7VMH2</accession>
<dbReference type="RefSeq" id="WP_102646683.1">
    <property type="nucleotide sequence ID" value="NZ_PNYA01000015.1"/>
</dbReference>
<evidence type="ECO:0000256" key="1">
    <source>
        <dbReference type="PROSITE-ProRule" id="PRU00169"/>
    </source>
</evidence>
<dbReference type="EMBL" id="PNYA01000015">
    <property type="protein sequence ID" value="PMS18371.1"/>
    <property type="molecule type" value="Genomic_DNA"/>
</dbReference>
<dbReference type="PROSITE" id="PS50110">
    <property type="entry name" value="RESPONSE_REGULATORY"/>
    <property type="match status" value="1"/>
</dbReference>
<dbReference type="Pfam" id="PF00072">
    <property type="entry name" value="Response_reg"/>
    <property type="match status" value="1"/>
</dbReference>
<dbReference type="AlphaFoldDB" id="A0A2N7VMH2"/>
<dbReference type="InterPro" id="IPR052893">
    <property type="entry name" value="TCS_response_regulator"/>
</dbReference>
<sequence length="152" mass="16865">MVAEIGSNGEMVDILLVEDSPTDVMLTREALEYHNVLNPLHVVEDGVEALAYLHREGAYSDRALPGLIILDLNLPRKNGREVLTEIKGDPSLRCIPVVILTTSTAEEDVIGTYEGYANCYVTKPVDFQQYGYVVRAIRQFWCGVVTLPSVAR</sequence>
<dbReference type="InterPro" id="IPR011006">
    <property type="entry name" value="CheY-like_superfamily"/>
</dbReference>
<evidence type="ECO:0000259" key="2">
    <source>
        <dbReference type="PROSITE" id="PS50110"/>
    </source>
</evidence>
<protein>
    <submittedName>
        <fullName evidence="3">Response regulator</fullName>
    </submittedName>
</protein>
<keyword evidence="1" id="KW-0597">Phosphoprotein</keyword>
<dbReference type="SUPFAM" id="SSF52172">
    <property type="entry name" value="CheY-like"/>
    <property type="match status" value="1"/>
</dbReference>
<dbReference type="Gene3D" id="3.40.50.2300">
    <property type="match status" value="1"/>
</dbReference>
<dbReference type="PANTHER" id="PTHR44520:SF2">
    <property type="entry name" value="RESPONSE REGULATOR RCP1"/>
    <property type="match status" value="1"/>
</dbReference>
<evidence type="ECO:0000313" key="4">
    <source>
        <dbReference type="Proteomes" id="UP000235616"/>
    </source>
</evidence>
<proteinExistence type="predicted"/>
<comment type="caution">
    <text evidence="3">The sequence shown here is derived from an EMBL/GenBank/DDBJ whole genome shotgun (WGS) entry which is preliminary data.</text>
</comment>
<organism evidence="3 4">
    <name type="scientific">Trinickia dabaoshanensis</name>
    <dbReference type="NCBI Taxonomy" id="564714"/>
    <lineage>
        <taxon>Bacteria</taxon>
        <taxon>Pseudomonadati</taxon>
        <taxon>Pseudomonadota</taxon>
        <taxon>Betaproteobacteria</taxon>
        <taxon>Burkholderiales</taxon>
        <taxon>Burkholderiaceae</taxon>
        <taxon>Trinickia</taxon>
    </lineage>
</organism>
<evidence type="ECO:0000313" key="3">
    <source>
        <dbReference type="EMBL" id="PMS18371.1"/>
    </source>
</evidence>
<dbReference type="OrthoDB" id="9793549at2"/>
<feature type="domain" description="Response regulatory" evidence="2">
    <location>
        <begin position="13"/>
        <end position="138"/>
    </location>
</feature>
<dbReference type="Proteomes" id="UP000235616">
    <property type="component" value="Unassembled WGS sequence"/>
</dbReference>
<dbReference type="PANTHER" id="PTHR44520">
    <property type="entry name" value="RESPONSE REGULATOR RCP1-RELATED"/>
    <property type="match status" value="1"/>
</dbReference>
<keyword evidence="4" id="KW-1185">Reference proteome</keyword>
<gene>
    <name evidence="3" type="ORF">C0Z18_17515</name>
</gene>